<protein>
    <recommendedName>
        <fullName evidence="2">DUF5666 domain-containing protein</fullName>
    </recommendedName>
</protein>
<feature type="signal peptide" evidence="1">
    <location>
        <begin position="1"/>
        <end position="19"/>
    </location>
</feature>
<keyword evidence="4" id="KW-1185">Reference proteome</keyword>
<evidence type="ECO:0000256" key="1">
    <source>
        <dbReference type="SAM" id="SignalP"/>
    </source>
</evidence>
<evidence type="ECO:0000313" key="3">
    <source>
        <dbReference type="EMBL" id="SFJ39499.1"/>
    </source>
</evidence>
<dbReference type="InterPro" id="IPR043724">
    <property type="entry name" value="DUF5666"/>
</dbReference>
<dbReference type="Proteomes" id="UP000199110">
    <property type="component" value="Unassembled WGS sequence"/>
</dbReference>
<reference evidence="3 4" key="1">
    <citation type="submission" date="2016-10" db="EMBL/GenBank/DDBJ databases">
        <authorList>
            <person name="de Groot N.N."/>
        </authorList>
    </citation>
    <scope>NUCLEOTIDE SEQUENCE [LARGE SCALE GENOMIC DNA]</scope>
    <source>
        <strain evidence="3 4">DSM 19073</strain>
    </source>
</reference>
<accession>A0A1I3R1A3</accession>
<proteinExistence type="predicted"/>
<name>A0A1I3R1A3_9RHOB</name>
<dbReference type="PROSITE" id="PS51257">
    <property type="entry name" value="PROKAR_LIPOPROTEIN"/>
    <property type="match status" value="1"/>
</dbReference>
<evidence type="ECO:0000313" key="4">
    <source>
        <dbReference type="Proteomes" id="UP000199110"/>
    </source>
</evidence>
<feature type="chain" id="PRO_5011699034" description="DUF5666 domain-containing protein" evidence="1">
    <location>
        <begin position="20"/>
        <end position="313"/>
    </location>
</feature>
<keyword evidence="1" id="KW-0732">Signal</keyword>
<dbReference type="AlphaFoldDB" id="A0A1I3R1A3"/>
<dbReference type="RefSeq" id="WP_245749244.1">
    <property type="nucleotide sequence ID" value="NZ_FORA01000003.1"/>
</dbReference>
<dbReference type="Pfam" id="PF18914">
    <property type="entry name" value="DUF5666"/>
    <property type="match status" value="1"/>
</dbReference>
<feature type="domain" description="DUF5666" evidence="2">
    <location>
        <begin position="44"/>
        <end position="104"/>
    </location>
</feature>
<organism evidence="3 4">
    <name type="scientific">Jannaschia pohangensis</name>
    <dbReference type="NCBI Taxonomy" id="390807"/>
    <lineage>
        <taxon>Bacteria</taxon>
        <taxon>Pseudomonadati</taxon>
        <taxon>Pseudomonadota</taxon>
        <taxon>Alphaproteobacteria</taxon>
        <taxon>Rhodobacterales</taxon>
        <taxon>Roseobacteraceae</taxon>
        <taxon>Jannaschia</taxon>
    </lineage>
</organism>
<dbReference type="EMBL" id="FORA01000003">
    <property type="protein sequence ID" value="SFJ39499.1"/>
    <property type="molecule type" value="Genomic_DNA"/>
</dbReference>
<gene>
    <name evidence="3" type="ORF">SAMN04488095_2732</name>
</gene>
<sequence length="313" mass="31851">MTKFPRRTALALLSGGALSACVPSPVVVTRAAGDPFEGGIGGTGIVGVLNDFGSLKINGLRVELTSATRYVGAFGPVASGAVAPGMSLTVLADRSRDRLVARAVRIDHPVIGPVTRTARGPIRVNGVPVRAEPGAIGTLTPGTRVAVSGIWTPRGIAASRIDPAGDLADGVAGVVERGGATGLTVGGTPVRLPGIAPASGTFLAVRGTFDGTAIQADQTRPGRFGAATSPLRLLSVEGYLEPVAQAPAFRIAGLGHSFARDLRLAPLAADRAIFFGPYTGTFAASSAYVLPESFAARRSLLRDGLPDQAISTR</sequence>
<evidence type="ECO:0000259" key="2">
    <source>
        <dbReference type="Pfam" id="PF18914"/>
    </source>
</evidence>
<dbReference type="STRING" id="390807.SAMN04488095_2732"/>